<evidence type="ECO:0000256" key="13">
    <source>
        <dbReference type="SAM" id="MobiDB-lite"/>
    </source>
</evidence>
<evidence type="ECO:0000256" key="3">
    <source>
        <dbReference type="ARBA" id="ARBA00004651"/>
    </source>
</evidence>
<feature type="compositionally biased region" description="Polar residues" evidence="13">
    <location>
        <begin position="373"/>
        <end position="385"/>
    </location>
</feature>
<dbReference type="InterPro" id="IPR045851">
    <property type="entry name" value="AMP-bd_C_sf"/>
</dbReference>
<evidence type="ECO:0000256" key="10">
    <source>
        <dbReference type="ARBA" id="ARBA00023143"/>
    </source>
</evidence>
<feature type="compositionally biased region" description="Low complexity" evidence="13">
    <location>
        <begin position="350"/>
        <end position="372"/>
    </location>
</feature>
<dbReference type="InterPro" id="IPR006182">
    <property type="entry name" value="FliF_N_dom"/>
</dbReference>
<keyword evidence="9 14" id="KW-0472">Membrane</keyword>
<organism evidence="17 18">
    <name type="scientific">Salmonella newport (strain SL254)</name>
    <dbReference type="NCBI Taxonomy" id="423368"/>
    <lineage>
        <taxon>Bacteria</taxon>
        <taxon>Pseudomonadati</taxon>
        <taxon>Pseudomonadota</taxon>
        <taxon>Gammaproteobacteria</taxon>
        <taxon>Enterobacterales</taxon>
        <taxon>Enterobacteriaceae</taxon>
        <taxon>Salmonella</taxon>
    </lineage>
</organism>
<name>A0A0H3BRI5_SALNS</name>
<gene>
    <name evidence="17" type="primary">fliF</name>
    <name evidence="17" type="ordered locus">SNSL254_A2131</name>
</gene>
<accession>A0A0H3BRI5</accession>
<dbReference type="KEGG" id="see:SNSL254_A2131"/>
<evidence type="ECO:0000256" key="4">
    <source>
        <dbReference type="ARBA" id="ARBA00007971"/>
    </source>
</evidence>
<dbReference type="NCBIfam" id="TIGR00206">
    <property type="entry name" value="fliF"/>
    <property type="match status" value="1"/>
</dbReference>
<evidence type="ECO:0000259" key="16">
    <source>
        <dbReference type="Pfam" id="PF08345"/>
    </source>
</evidence>
<evidence type="ECO:0000256" key="14">
    <source>
        <dbReference type="SAM" id="Phobius"/>
    </source>
</evidence>
<feature type="region of interest" description="Disordered" evidence="13">
    <location>
        <begin position="323"/>
        <end position="389"/>
    </location>
</feature>
<dbReference type="Pfam" id="PF01514">
    <property type="entry name" value="YscJ_FliF"/>
    <property type="match status" value="1"/>
</dbReference>
<feature type="domain" description="Flagellar M-ring N-terminal" evidence="15">
    <location>
        <begin position="66"/>
        <end position="240"/>
    </location>
</feature>
<comment type="similarity">
    <text evidence="4 12">Belongs to the FliF family.</text>
</comment>
<comment type="subcellular location">
    <subcellularLocation>
        <location evidence="2 12">Bacterial flagellum basal body</location>
    </subcellularLocation>
    <subcellularLocation>
        <location evidence="3">Cell membrane</location>
        <topology evidence="3">Multi-pass membrane protein</topology>
    </subcellularLocation>
</comment>
<dbReference type="GO" id="GO:0003774">
    <property type="term" value="F:cytoskeletal motor activity"/>
    <property type="evidence" value="ECO:0007669"/>
    <property type="project" value="InterPro"/>
</dbReference>
<dbReference type="InterPro" id="IPR000067">
    <property type="entry name" value="FlgMring_FliF"/>
</dbReference>
<comment type="subunit">
    <text evidence="11">The basal body constitutes a major portion of the flagellar organelle and consists of four rings (L,P,S, and M) mounted on a central rod. The M ring is integral to the inner membrane of the cell and may be connected to the flagellar rod via the S ring. The S (supramembrane ring) lies just distal to the M ring. The L and P rings lie in the outer membrane and the periplasmic space, respectively.</text>
</comment>
<keyword evidence="6" id="KW-1003">Cell membrane</keyword>
<keyword evidence="17" id="KW-0969">Cilium</keyword>
<dbReference type="HOGENOM" id="CLU_028108_1_0_6"/>
<reference evidence="17 18" key="1">
    <citation type="journal article" date="2011" name="J. Bacteriol.">
        <title>Comparative genomics of 28 Salmonella enterica isolates: evidence for CRISPR-mediated adaptive sublineage evolution.</title>
        <authorList>
            <person name="Fricke W.F."/>
            <person name="Mammel M.K."/>
            <person name="McDermott P.F."/>
            <person name="Tartera C."/>
            <person name="White D.G."/>
            <person name="Leclerc J.E."/>
            <person name="Ravel J."/>
            <person name="Cebula T.A."/>
        </authorList>
    </citation>
    <scope>NUCLEOTIDE SEQUENCE [LARGE SCALE GENOMIC DNA]</scope>
    <source>
        <strain evidence="17 18">SL254</strain>
    </source>
</reference>
<feature type="domain" description="Flagellar M-ring C-terminal" evidence="16">
    <location>
        <begin position="272"/>
        <end position="456"/>
    </location>
</feature>
<dbReference type="PANTHER" id="PTHR30046">
    <property type="entry name" value="FLAGELLAR M-RING PROTEIN"/>
    <property type="match status" value="1"/>
</dbReference>
<evidence type="ECO:0000256" key="9">
    <source>
        <dbReference type="ARBA" id="ARBA00023136"/>
    </source>
</evidence>
<dbReference type="PIRSF" id="PIRSF004862">
    <property type="entry name" value="FliF"/>
    <property type="match status" value="1"/>
</dbReference>
<dbReference type="GO" id="GO:0005886">
    <property type="term" value="C:plasma membrane"/>
    <property type="evidence" value="ECO:0007669"/>
    <property type="project" value="UniProtKB-SubCell"/>
</dbReference>
<evidence type="ECO:0000256" key="1">
    <source>
        <dbReference type="ARBA" id="ARBA00003820"/>
    </source>
</evidence>
<sequence>MSLVPLCKKRRPRSVTRCEMSATASTATQPKPLEWLNRLRANPRIPLIVAGSAAVAIVVAMVLWAKTPDYRTLFSNLSDQDGGAIVAQLTQMNIPYRFANGSGAIEVPADKVHELRLRLAQQGLPKGGAVGFELLDQEKFGISQFSEQVNYQRALEGELARTIETLGPVKSARVHLAMPKPSLFVREQKSPSASVTVTLEPGRALDEGQISAVVHLVSSAVAGLPPGNVTLVDQSGHLLTQSNTSGRDLNDAQLKFANDVESRIQRRIEAILSPIVGNGNVHAQVTAQLDFANKEQTEEHYSPNGDASKATLRSRQLNISEQVGAGYPGGVPGALSNQPAPPNEAPIATPPTNQQNAQNTPQTSTSTNSNSAGPRNTQRNETSNYEVDRTIRHTKMNVGDIERLSVAVVVNYKTLADGKPLPLTADQMKQIEDLTREAMGFSDKRGDTLNVVNSPFSAVDNTGGELPFWQQQSFIDQLLAAGRWLLVLVVAWILWRKAVRPQLTRRVEEAKAAQEQAQVRQETEEAVEVRLSKDEQLQQRRANQRLGAEVMSQRIREMSDNDPRVVALVIRQWMSNDHE</sequence>
<keyword evidence="10 12" id="KW-0975">Bacterial flagellum</keyword>
<keyword evidence="17" id="KW-0282">Flagellum</keyword>
<dbReference type="GO" id="GO:0071973">
    <property type="term" value="P:bacterial-type flagellum-dependent cell motility"/>
    <property type="evidence" value="ECO:0007669"/>
    <property type="project" value="InterPro"/>
</dbReference>
<dbReference type="EMBL" id="CP001113">
    <property type="protein sequence ID" value="ACF64147.1"/>
    <property type="molecule type" value="Genomic_DNA"/>
</dbReference>
<dbReference type="Pfam" id="PF08345">
    <property type="entry name" value="YscJ_FliF_C"/>
    <property type="match status" value="1"/>
</dbReference>
<dbReference type="PRINTS" id="PR01009">
    <property type="entry name" value="FLGMRINGFLIF"/>
</dbReference>
<evidence type="ECO:0000313" key="17">
    <source>
        <dbReference type="EMBL" id="ACF64147.1"/>
    </source>
</evidence>
<evidence type="ECO:0000259" key="15">
    <source>
        <dbReference type="Pfam" id="PF01514"/>
    </source>
</evidence>
<evidence type="ECO:0000313" key="18">
    <source>
        <dbReference type="Proteomes" id="UP000008824"/>
    </source>
</evidence>
<keyword evidence="8 14" id="KW-1133">Transmembrane helix</keyword>
<evidence type="ECO:0000256" key="6">
    <source>
        <dbReference type="ARBA" id="ARBA00022475"/>
    </source>
</evidence>
<dbReference type="PANTHER" id="PTHR30046:SF0">
    <property type="entry name" value="FLAGELLAR M-RING PROTEIN"/>
    <property type="match status" value="1"/>
</dbReference>
<proteinExistence type="inferred from homology"/>
<dbReference type="Proteomes" id="UP000008824">
    <property type="component" value="Chromosome"/>
</dbReference>
<dbReference type="AlphaFoldDB" id="A0A0H3BRI5"/>
<evidence type="ECO:0000256" key="2">
    <source>
        <dbReference type="ARBA" id="ARBA00004117"/>
    </source>
</evidence>
<dbReference type="InterPro" id="IPR013556">
    <property type="entry name" value="Flag_M-ring_C"/>
</dbReference>
<dbReference type="InterPro" id="IPR043427">
    <property type="entry name" value="YscJ/FliF"/>
</dbReference>
<evidence type="ECO:0000256" key="11">
    <source>
        <dbReference type="ARBA" id="ARBA00025936"/>
    </source>
</evidence>
<evidence type="ECO:0000256" key="8">
    <source>
        <dbReference type="ARBA" id="ARBA00022989"/>
    </source>
</evidence>
<evidence type="ECO:0000256" key="7">
    <source>
        <dbReference type="ARBA" id="ARBA00022692"/>
    </source>
</evidence>
<comment type="function">
    <text evidence="1 12">The M ring may be actively involved in energy transduction.</text>
</comment>
<feature type="transmembrane region" description="Helical" evidence="14">
    <location>
        <begin position="45"/>
        <end position="65"/>
    </location>
</feature>
<protein>
    <recommendedName>
        <fullName evidence="5 12">Flagellar M-ring protein</fullName>
    </recommendedName>
</protein>
<dbReference type="GO" id="GO:0009431">
    <property type="term" value="C:bacterial-type flagellum basal body, MS ring"/>
    <property type="evidence" value="ECO:0007669"/>
    <property type="project" value="InterPro"/>
</dbReference>
<keyword evidence="7 14" id="KW-0812">Transmembrane</keyword>
<evidence type="ECO:0000256" key="5">
    <source>
        <dbReference type="ARBA" id="ARBA00017949"/>
    </source>
</evidence>
<evidence type="ECO:0000256" key="12">
    <source>
        <dbReference type="PIRNR" id="PIRNR004862"/>
    </source>
</evidence>
<keyword evidence="17" id="KW-0966">Cell projection</keyword>
<dbReference type="Gene3D" id="3.30.300.30">
    <property type="match status" value="1"/>
</dbReference>